<dbReference type="InterPro" id="IPR036515">
    <property type="entry name" value="Transposase_17_sf"/>
</dbReference>
<protein>
    <recommendedName>
        <fullName evidence="1">Transposase IS200-like domain-containing protein</fullName>
    </recommendedName>
</protein>
<dbReference type="InterPro" id="IPR002686">
    <property type="entry name" value="Transposase_17"/>
</dbReference>
<dbReference type="SMART" id="SM01321">
    <property type="entry name" value="Y1_Tnp"/>
    <property type="match status" value="1"/>
</dbReference>
<dbReference type="Pfam" id="PF01797">
    <property type="entry name" value="Y1_Tnp"/>
    <property type="match status" value="1"/>
</dbReference>
<evidence type="ECO:0000313" key="3">
    <source>
        <dbReference type="Proteomes" id="UP000176770"/>
    </source>
</evidence>
<accession>A0A1G2HG15</accession>
<dbReference type="Proteomes" id="UP000176770">
    <property type="component" value="Unassembled WGS sequence"/>
</dbReference>
<dbReference type="GO" id="GO:0004803">
    <property type="term" value="F:transposase activity"/>
    <property type="evidence" value="ECO:0007669"/>
    <property type="project" value="InterPro"/>
</dbReference>
<organism evidence="2 3">
    <name type="scientific">Candidatus Spechtbacteria bacterium RIFCSPLOWO2_12_FULL_38_22</name>
    <dbReference type="NCBI Taxonomy" id="1802165"/>
    <lineage>
        <taxon>Bacteria</taxon>
        <taxon>Candidatus Spechtiibacteriota</taxon>
    </lineage>
</organism>
<dbReference type="AlphaFoldDB" id="A0A1G2HG15"/>
<comment type="caution">
    <text evidence="2">The sequence shown here is derived from an EMBL/GenBank/DDBJ whole genome shotgun (WGS) entry which is preliminary data.</text>
</comment>
<sequence>MPYREPVNKGEVYHVFNRGVDKREIFLKNQDYLRFILALYILNDAENRYDIWTSLNFKKEATLSLLKSTIGTPGVPIVDTRLRFVELLAFTLMPNHYHLIIRVVADNGLSKFMHKFGIGYSKYFNQQNKRSGFLFEGPYKAVKVKTDDQLLILFNYVHTNPVELVEQGWKTTGVQNEARALKQQNMYPWTSYHDYIGNLKFPIVTDRDFYLELLNNSEGCRSSVEDWIKFKAETADIPEYLKKVL</sequence>
<dbReference type="PANTHER" id="PTHR34322">
    <property type="entry name" value="TRANSPOSASE, Y1_TNP DOMAIN-CONTAINING"/>
    <property type="match status" value="1"/>
</dbReference>
<dbReference type="PANTHER" id="PTHR34322:SF2">
    <property type="entry name" value="TRANSPOSASE IS200-LIKE DOMAIN-CONTAINING PROTEIN"/>
    <property type="match status" value="1"/>
</dbReference>
<evidence type="ECO:0000313" key="2">
    <source>
        <dbReference type="EMBL" id="OGZ61435.1"/>
    </source>
</evidence>
<dbReference type="STRING" id="1802165.A3F94_00580"/>
<dbReference type="GO" id="GO:0006313">
    <property type="term" value="P:DNA transposition"/>
    <property type="evidence" value="ECO:0007669"/>
    <property type="project" value="InterPro"/>
</dbReference>
<dbReference type="EMBL" id="MHOK01000023">
    <property type="protein sequence ID" value="OGZ61435.1"/>
    <property type="molecule type" value="Genomic_DNA"/>
</dbReference>
<feature type="domain" description="Transposase IS200-like" evidence="1">
    <location>
        <begin position="8"/>
        <end position="160"/>
    </location>
</feature>
<reference evidence="2 3" key="1">
    <citation type="journal article" date="2016" name="Nat. Commun.">
        <title>Thousands of microbial genomes shed light on interconnected biogeochemical processes in an aquifer system.</title>
        <authorList>
            <person name="Anantharaman K."/>
            <person name="Brown C.T."/>
            <person name="Hug L.A."/>
            <person name="Sharon I."/>
            <person name="Castelle C.J."/>
            <person name="Probst A.J."/>
            <person name="Thomas B.C."/>
            <person name="Singh A."/>
            <person name="Wilkins M.J."/>
            <person name="Karaoz U."/>
            <person name="Brodie E.L."/>
            <person name="Williams K.H."/>
            <person name="Hubbard S.S."/>
            <person name="Banfield J.F."/>
        </authorList>
    </citation>
    <scope>NUCLEOTIDE SEQUENCE [LARGE SCALE GENOMIC DNA]</scope>
</reference>
<proteinExistence type="predicted"/>
<name>A0A1G2HG15_9BACT</name>
<gene>
    <name evidence="2" type="ORF">A3F94_00580</name>
</gene>
<dbReference type="Gene3D" id="3.30.70.1290">
    <property type="entry name" value="Transposase IS200-like"/>
    <property type="match status" value="1"/>
</dbReference>
<dbReference type="GO" id="GO:0003677">
    <property type="term" value="F:DNA binding"/>
    <property type="evidence" value="ECO:0007669"/>
    <property type="project" value="InterPro"/>
</dbReference>
<dbReference type="SUPFAM" id="SSF143422">
    <property type="entry name" value="Transposase IS200-like"/>
    <property type="match status" value="1"/>
</dbReference>
<evidence type="ECO:0000259" key="1">
    <source>
        <dbReference type="SMART" id="SM01321"/>
    </source>
</evidence>